<proteinExistence type="predicted"/>
<feature type="chain" id="PRO_5047048146" evidence="1">
    <location>
        <begin position="19"/>
        <end position="179"/>
    </location>
</feature>
<evidence type="ECO:0000313" key="3">
    <source>
        <dbReference type="Proteomes" id="UP001305779"/>
    </source>
</evidence>
<reference evidence="2 3" key="1">
    <citation type="journal article" date="2023" name="G3 (Bethesda)">
        <title>A chromosome-level genome assembly of Zasmidium syzygii isolated from banana leaves.</title>
        <authorList>
            <person name="van Westerhoven A.C."/>
            <person name="Mehrabi R."/>
            <person name="Talebi R."/>
            <person name="Steentjes M.B.F."/>
            <person name="Corcolon B."/>
            <person name="Chong P.A."/>
            <person name="Kema G.H.J."/>
            <person name="Seidl M.F."/>
        </authorList>
    </citation>
    <scope>NUCLEOTIDE SEQUENCE [LARGE SCALE GENOMIC DNA]</scope>
    <source>
        <strain evidence="2 3">P124</strain>
    </source>
</reference>
<gene>
    <name evidence="2" type="ORF">PRZ48_012658</name>
</gene>
<sequence>MLTKLALCTTLLLPFTLAAPSAPAPALAARNAPYAQGTCGISLQAQRYHNDPVNKFWVNIRSMTDNNNQPLTVQPGWQSCQNQCSWGSTLEDRMNIAVVGANDDGIINYLQFYLGAQQWRSSDHEDSGTTGKCKTIKYGDNYNSNGENNEGHDDTLYDYWNLECTYECTYSGGYPTYAG</sequence>
<evidence type="ECO:0000313" key="2">
    <source>
        <dbReference type="EMBL" id="KAK4496676.1"/>
    </source>
</evidence>
<organism evidence="2 3">
    <name type="scientific">Zasmidium cellare</name>
    <name type="common">Wine cellar mold</name>
    <name type="synonym">Racodium cellare</name>
    <dbReference type="NCBI Taxonomy" id="395010"/>
    <lineage>
        <taxon>Eukaryota</taxon>
        <taxon>Fungi</taxon>
        <taxon>Dikarya</taxon>
        <taxon>Ascomycota</taxon>
        <taxon>Pezizomycotina</taxon>
        <taxon>Dothideomycetes</taxon>
        <taxon>Dothideomycetidae</taxon>
        <taxon>Mycosphaerellales</taxon>
        <taxon>Mycosphaerellaceae</taxon>
        <taxon>Zasmidium</taxon>
    </lineage>
</organism>
<comment type="caution">
    <text evidence="2">The sequence shown here is derived from an EMBL/GenBank/DDBJ whole genome shotgun (WGS) entry which is preliminary data.</text>
</comment>
<dbReference type="Proteomes" id="UP001305779">
    <property type="component" value="Unassembled WGS sequence"/>
</dbReference>
<feature type="signal peptide" evidence="1">
    <location>
        <begin position="1"/>
        <end position="18"/>
    </location>
</feature>
<dbReference type="EMBL" id="JAXOVC010000010">
    <property type="protein sequence ID" value="KAK4496676.1"/>
    <property type="molecule type" value="Genomic_DNA"/>
</dbReference>
<keyword evidence="3" id="KW-1185">Reference proteome</keyword>
<evidence type="ECO:0000256" key="1">
    <source>
        <dbReference type="SAM" id="SignalP"/>
    </source>
</evidence>
<protein>
    <submittedName>
        <fullName evidence="2">Uncharacterized protein</fullName>
    </submittedName>
</protein>
<accession>A0ABR0E622</accession>
<name>A0ABR0E622_ZASCE</name>
<keyword evidence="1" id="KW-0732">Signal</keyword>